<evidence type="ECO:0000313" key="1">
    <source>
        <dbReference type="EMBL" id="KAJ8115371.1"/>
    </source>
</evidence>
<sequence>MEHPERWQPIAPASNEPGQQRVAPETKKRRQTVAVACVKCRSGKAKYDVAEGVSRAERMKLLKRESMSNRVEELERVMNVLRSGSDIEASTLLARLRLGERVDHIARTLPSTASMMPESASTPNSGVSQDSMYIFRDNFGKPNPRHKLSTSHASSSEHREGRAGASKATESRSDGKRKQSATLSSDMIEGRQFLWLLFDRQDCLLAISDSEDEDNADGELDKMLDPRLVFESQKAQVESPMDISTGRLTSPEKGEAAGSIYATHLRSRQPIVNTVRIHPNLNLRNLFGNLPFSSGVRANHYPEDVQKTQVNNLFLPAWAMMTVNTRLDPGSIKLAFPGILQEASALLQSEIPVERVLEVHPNIAALFDEAEFNRSGPLSRWAAGMVHSMMLKGNTFTCFASMYVFWYLMRWMISPSPETYGTMPEWLRPTPNQLFMKHVKIVDYVPWPAFRELAVQIPAMQERMGWLMEMIETLHCDSSLPDQEPCQKNEETKFLDLCESGKASMRDLSNWSVGPSFRGYVSNADSYVRIRVEEL</sequence>
<dbReference type="Proteomes" id="UP001153331">
    <property type="component" value="Unassembled WGS sequence"/>
</dbReference>
<evidence type="ECO:0000313" key="2">
    <source>
        <dbReference type="Proteomes" id="UP001153331"/>
    </source>
</evidence>
<name>A0ACC2IJL8_9PLEO</name>
<keyword evidence="2" id="KW-1185">Reference proteome</keyword>
<protein>
    <submittedName>
        <fullName evidence="1">Uncharacterized protein</fullName>
    </submittedName>
</protein>
<organism evidence="1 2">
    <name type="scientific">Boeremia exigua</name>
    <dbReference type="NCBI Taxonomy" id="749465"/>
    <lineage>
        <taxon>Eukaryota</taxon>
        <taxon>Fungi</taxon>
        <taxon>Dikarya</taxon>
        <taxon>Ascomycota</taxon>
        <taxon>Pezizomycotina</taxon>
        <taxon>Dothideomycetes</taxon>
        <taxon>Pleosporomycetidae</taxon>
        <taxon>Pleosporales</taxon>
        <taxon>Pleosporineae</taxon>
        <taxon>Didymellaceae</taxon>
        <taxon>Boeremia</taxon>
    </lineage>
</organism>
<accession>A0ACC2IJL8</accession>
<dbReference type="EMBL" id="JAPHNI010000143">
    <property type="protein sequence ID" value="KAJ8115371.1"/>
    <property type="molecule type" value="Genomic_DNA"/>
</dbReference>
<comment type="caution">
    <text evidence="1">The sequence shown here is derived from an EMBL/GenBank/DDBJ whole genome shotgun (WGS) entry which is preliminary data.</text>
</comment>
<proteinExistence type="predicted"/>
<reference evidence="1" key="1">
    <citation type="submission" date="2022-11" db="EMBL/GenBank/DDBJ databases">
        <title>Genome Sequence of Boeremia exigua.</title>
        <authorList>
            <person name="Buettner E."/>
        </authorList>
    </citation>
    <scope>NUCLEOTIDE SEQUENCE</scope>
    <source>
        <strain evidence="1">CU02</strain>
    </source>
</reference>
<gene>
    <name evidence="1" type="ORF">OPT61_g2966</name>
</gene>